<comment type="similarity">
    <text evidence="2">Belongs to the glycosyltransferase 31 family. Beta3-Gal-T subfamily.</text>
</comment>
<keyword evidence="6 7" id="KW-0472">Membrane</keyword>
<dbReference type="GO" id="GO:0016020">
    <property type="term" value="C:membrane"/>
    <property type="evidence" value="ECO:0007669"/>
    <property type="project" value="UniProtKB-SubCell"/>
</dbReference>
<evidence type="ECO:0000256" key="5">
    <source>
        <dbReference type="ARBA" id="ARBA00022989"/>
    </source>
</evidence>
<accession>A0A224XEH5</accession>
<dbReference type="Gene3D" id="3.90.550.50">
    <property type="match status" value="1"/>
</dbReference>
<evidence type="ECO:0000256" key="6">
    <source>
        <dbReference type="ARBA" id="ARBA00023136"/>
    </source>
</evidence>
<proteinExistence type="inferred from homology"/>
<name>A0A224XEH5_9HEMI</name>
<dbReference type="GO" id="GO:0016263">
    <property type="term" value="F:glycoprotein-N-acetylgalactosamine 3-beta-galactosyltransferase activity"/>
    <property type="evidence" value="ECO:0007669"/>
    <property type="project" value="TreeGrafter"/>
</dbReference>
<keyword evidence="3 7" id="KW-0812">Transmembrane</keyword>
<sequence length="372" mass="43715">MNCVQTFAFLIGFTIGFFLIFTTYVNVDERAYNIKDDRPHRPLSHETLYKFWFTSNGFKSGPVTADEISFSPFKYELESEFLFDKVKITCILFITNPRNAYAVKHSWGKKCNSIHFYSKKHVPYIKVNRLNKSSSWQQLCDIIREIWSKEKVEWVLFAPDYVYVIPENLRYLVAYRDPDRSYYLGHTSHFWNQVYNSGETAYVLSRGTIRKIVSKFNSSLDCLKGGKYTNNEDYLLGKHLSEMGVRAEDTRDEMGRPRFHIFTPVQLMAPGSYGVLEKHSRRSIYPVAQVAENFIEETLGKGVNLSSVSSEMYYNLWTFKINTPEKFNEQIRKRANGHRMRQKKFRKETLVENHDFLKNISRLSDFINSTSH</sequence>
<protein>
    <submittedName>
        <fullName evidence="8">Putative c1galt1-specific chaperone 1-like protein</fullName>
    </submittedName>
</protein>
<dbReference type="PANTHER" id="PTHR23033">
    <property type="entry name" value="BETA1,3-GALACTOSYLTRANSFERASE"/>
    <property type="match status" value="1"/>
</dbReference>
<keyword evidence="5 7" id="KW-1133">Transmembrane helix</keyword>
<organism evidence="8">
    <name type="scientific">Panstrongylus lignarius</name>
    <dbReference type="NCBI Taxonomy" id="156445"/>
    <lineage>
        <taxon>Eukaryota</taxon>
        <taxon>Metazoa</taxon>
        <taxon>Ecdysozoa</taxon>
        <taxon>Arthropoda</taxon>
        <taxon>Hexapoda</taxon>
        <taxon>Insecta</taxon>
        <taxon>Pterygota</taxon>
        <taxon>Neoptera</taxon>
        <taxon>Paraneoptera</taxon>
        <taxon>Hemiptera</taxon>
        <taxon>Heteroptera</taxon>
        <taxon>Panheteroptera</taxon>
        <taxon>Cimicomorpha</taxon>
        <taxon>Reduviidae</taxon>
        <taxon>Triatominae</taxon>
        <taxon>Panstrongylus</taxon>
    </lineage>
</organism>
<dbReference type="InterPro" id="IPR026050">
    <property type="entry name" value="C1GALT1/C1GALT1_chp1"/>
</dbReference>
<dbReference type="EMBL" id="GFTR01005561">
    <property type="protein sequence ID" value="JAW10865.1"/>
    <property type="molecule type" value="Transcribed_RNA"/>
</dbReference>
<evidence type="ECO:0000256" key="1">
    <source>
        <dbReference type="ARBA" id="ARBA00004606"/>
    </source>
</evidence>
<evidence type="ECO:0000256" key="2">
    <source>
        <dbReference type="ARBA" id="ARBA00006462"/>
    </source>
</evidence>
<reference evidence="8" key="1">
    <citation type="journal article" date="2018" name="PLoS Negl. Trop. Dis.">
        <title>An insight into the salivary gland and fat body transcriptome of Panstrongylus lignarius (Hemiptera: Heteroptera), the main vector of Chagas disease in Peru.</title>
        <authorList>
            <person name="Nevoa J.C."/>
            <person name="Mendes M.T."/>
            <person name="da Silva M.V."/>
            <person name="Soares S.C."/>
            <person name="Oliveira C.J.F."/>
            <person name="Ribeiro J.M.C."/>
        </authorList>
    </citation>
    <scope>NUCLEOTIDE SEQUENCE</scope>
</reference>
<comment type="subcellular location">
    <subcellularLocation>
        <location evidence="1">Membrane</location>
        <topology evidence="1">Single-pass type II membrane protein</topology>
    </subcellularLocation>
</comment>
<evidence type="ECO:0000256" key="3">
    <source>
        <dbReference type="ARBA" id="ARBA00022692"/>
    </source>
</evidence>
<evidence type="ECO:0000313" key="8">
    <source>
        <dbReference type="EMBL" id="JAW10865.1"/>
    </source>
</evidence>
<evidence type="ECO:0000256" key="4">
    <source>
        <dbReference type="ARBA" id="ARBA00022968"/>
    </source>
</evidence>
<dbReference type="AlphaFoldDB" id="A0A224XEH5"/>
<evidence type="ECO:0000256" key="7">
    <source>
        <dbReference type="SAM" id="Phobius"/>
    </source>
</evidence>
<dbReference type="PANTHER" id="PTHR23033:SF14">
    <property type="entry name" value="GLYCOPROTEIN-N-ACETYLGALACTOSAMINE 3-BETA-GALACTOSYLTRANSFERASE 1-RELATED"/>
    <property type="match status" value="1"/>
</dbReference>
<keyword evidence="4" id="KW-0735">Signal-anchor</keyword>
<feature type="transmembrane region" description="Helical" evidence="7">
    <location>
        <begin position="6"/>
        <end position="27"/>
    </location>
</feature>